<protein>
    <submittedName>
        <fullName evidence="2">Uncharacterized protein</fullName>
    </submittedName>
</protein>
<dbReference type="Proteomes" id="UP000192678">
    <property type="component" value="Unassembled WGS sequence"/>
</dbReference>
<evidence type="ECO:0000313" key="3">
    <source>
        <dbReference type="Proteomes" id="UP000192678"/>
    </source>
</evidence>
<evidence type="ECO:0000256" key="1">
    <source>
        <dbReference type="SAM" id="MobiDB-lite"/>
    </source>
</evidence>
<organism evidence="2 3">
    <name type="scientific">Pedobacter nyackensis</name>
    <dbReference type="NCBI Taxonomy" id="475255"/>
    <lineage>
        <taxon>Bacteria</taxon>
        <taxon>Pseudomonadati</taxon>
        <taxon>Bacteroidota</taxon>
        <taxon>Sphingobacteriia</taxon>
        <taxon>Sphingobacteriales</taxon>
        <taxon>Sphingobacteriaceae</taxon>
        <taxon>Pedobacter</taxon>
    </lineage>
</organism>
<dbReference type="RefSeq" id="WP_235005291.1">
    <property type="nucleotide sequence ID" value="NZ_FWYB01000004.1"/>
</dbReference>
<feature type="region of interest" description="Disordered" evidence="1">
    <location>
        <begin position="278"/>
        <end position="300"/>
    </location>
</feature>
<reference evidence="2 3" key="1">
    <citation type="submission" date="2017-04" db="EMBL/GenBank/DDBJ databases">
        <authorList>
            <person name="Afonso C.L."/>
            <person name="Miller P.J."/>
            <person name="Scott M.A."/>
            <person name="Spackman E."/>
            <person name="Goraichik I."/>
            <person name="Dimitrov K.M."/>
            <person name="Suarez D.L."/>
            <person name="Swayne D.E."/>
        </authorList>
    </citation>
    <scope>NUCLEOTIDE SEQUENCE [LARGE SCALE GENOMIC DNA]</scope>
    <source>
        <strain evidence="2 3">DSM 19625</strain>
    </source>
</reference>
<gene>
    <name evidence="2" type="ORF">SAMN04488101_104130</name>
</gene>
<sequence length="300" mass="34036">MILFILCCAGTYVSAQHSFNLTNATRLKNNQDTLQRLSDATFNATNDSERLTANSQFIKTLVTALKTPSSFSFDFDSLKRITITKSADNALRIFTWYIKNDDGSYRFFGTIQMATKDGKLKMYPLIDDTNNIKDVNQITGNKNWYGARYYQVIPVITNGRQPYYVLIGWKGNNAKTSKKVIDILSFDKADQPVFGKAIFDGPKGSKPQSRIVFEYNKLNSMTLTLDKSVNMIVFDHLAPFTPEMEGNFEYYASDLSFDAYRIVGGRLKLVENVEMKNDPNANDEFYGDPADKKNKVPPKL</sequence>
<proteinExistence type="predicted"/>
<evidence type="ECO:0000313" key="2">
    <source>
        <dbReference type="EMBL" id="SMC87205.1"/>
    </source>
</evidence>
<dbReference type="STRING" id="475255.SAMN04488101_104130"/>
<accession>A0A1W2CPM6</accession>
<keyword evidence="3" id="KW-1185">Reference proteome</keyword>
<dbReference type="EMBL" id="FWYB01000004">
    <property type="protein sequence ID" value="SMC87205.1"/>
    <property type="molecule type" value="Genomic_DNA"/>
</dbReference>
<name>A0A1W2CPM6_9SPHI</name>
<dbReference type="AlphaFoldDB" id="A0A1W2CPM6"/>